<comment type="caution">
    <text evidence="3">The sequence shown here is derived from an EMBL/GenBank/DDBJ whole genome shotgun (WGS) entry which is preliminary data.</text>
</comment>
<dbReference type="Proteomes" id="UP001285441">
    <property type="component" value="Unassembled WGS sequence"/>
</dbReference>
<reference evidence="3" key="1">
    <citation type="journal article" date="2023" name="Mol. Phylogenet. Evol.">
        <title>Genome-scale phylogeny and comparative genomics of the fungal order Sordariales.</title>
        <authorList>
            <person name="Hensen N."/>
            <person name="Bonometti L."/>
            <person name="Westerberg I."/>
            <person name="Brannstrom I.O."/>
            <person name="Guillou S."/>
            <person name="Cros-Aarteil S."/>
            <person name="Calhoun S."/>
            <person name="Haridas S."/>
            <person name="Kuo A."/>
            <person name="Mondo S."/>
            <person name="Pangilinan J."/>
            <person name="Riley R."/>
            <person name="LaButti K."/>
            <person name="Andreopoulos B."/>
            <person name="Lipzen A."/>
            <person name="Chen C."/>
            <person name="Yan M."/>
            <person name="Daum C."/>
            <person name="Ng V."/>
            <person name="Clum A."/>
            <person name="Steindorff A."/>
            <person name="Ohm R.A."/>
            <person name="Martin F."/>
            <person name="Silar P."/>
            <person name="Natvig D.O."/>
            <person name="Lalanne C."/>
            <person name="Gautier V."/>
            <person name="Ament-Velasquez S.L."/>
            <person name="Kruys A."/>
            <person name="Hutchinson M.I."/>
            <person name="Powell A.J."/>
            <person name="Barry K."/>
            <person name="Miller A.N."/>
            <person name="Grigoriev I.V."/>
            <person name="Debuchy R."/>
            <person name="Gladieux P."/>
            <person name="Hiltunen Thoren M."/>
            <person name="Johannesson H."/>
        </authorList>
    </citation>
    <scope>NUCLEOTIDE SEQUENCE</scope>
    <source>
        <strain evidence="3">CBS 232.78</strain>
    </source>
</reference>
<dbReference type="AlphaFoldDB" id="A0AAE0NGZ5"/>
<evidence type="ECO:0008006" key="5">
    <source>
        <dbReference type="Google" id="ProtNLM"/>
    </source>
</evidence>
<organism evidence="3 4">
    <name type="scientific">Podospora didyma</name>
    <dbReference type="NCBI Taxonomy" id="330526"/>
    <lineage>
        <taxon>Eukaryota</taxon>
        <taxon>Fungi</taxon>
        <taxon>Dikarya</taxon>
        <taxon>Ascomycota</taxon>
        <taxon>Pezizomycotina</taxon>
        <taxon>Sordariomycetes</taxon>
        <taxon>Sordariomycetidae</taxon>
        <taxon>Sordariales</taxon>
        <taxon>Podosporaceae</taxon>
        <taxon>Podospora</taxon>
    </lineage>
</organism>
<reference evidence="3" key="2">
    <citation type="submission" date="2023-06" db="EMBL/GenBank/DDBJ databases">
        <authorList>
            <consortium name="Lawrence Berkeley National Laboratory"/>
            <person name="Haridas S."/>
            <person name="Hensen N."/>
            <person name="Bonometti L."/>
            <person name="Westerberg I."/>
            <person name="Brannstrom I.O."/>
            <person name="Guillou S."/>
            <person name="Cros-Aarteil S."/>
            <person name="Calhoun S."/>
            <person name="Kuo A."/>
            <person name="Mondo S."/>
            <person name="Pangilinan J."/>
            <person name="Riley R."/>
            <person name="LaButti K."/>
            <person name="Andreopoulos B."/>
            <person name="Lipzen A."/>
            <person name="Chen C."/>
            <person name="Yanf M."/>
            <person name="Daum C."/>
            <person name="Ng V."/>
            <person name="Clum A."/>
            <person name="Steindorff A."/>
            <person name="Ohm R."/>
            <person name="Martin F."/>
            <person name="Silar P."/>
            <person name="Natvig D."/>
            <person name="Lalanne C."/>
            <person name="Gautier V."/>
            <person name="Ament-velasquez S.L."/>
            <person name="Kruys A."/>
            <person name="Hutchinson M.I."/>
            <person name="Powell A.J."/>
            <person name="Barry K."/>
            <person name="Miller A.N."/>
            <person name="Grigoriev I.V."/>
            <person name="Debuchy R."/>
            <person name="Gladieux P."/>
            <person name="Thoren M.H."/>
            <person name="Johannesson H."/>
        </authorList>
    </citation>
    <scope>NUCLEOTIDE SEQUENCE</scope>
    <source>
        <strain evidence="3">CBS 232.78</strain>
    </source>
</reference>
<protein>
    <recommendedName>
        <fullName evidence="5">Mid2 domain-containing protein</fullName>
    </recommendedName>
</protein>
<keyword evidence="2" id="KW-0732">Signal</keyword>
<keyword evidence="1" id="KW-0472">Membrane</keyword>
<keyword evidence="1" id="KW-1133">Transmembrane helix</keyword>
<feature type="chain" id="PRO_5042159807" description="Mid2 domain-containing protein" evidence="2">
    <location>
        <begin position="33"/>
        <end position="353"/>
    </location>
</feature>
<dbReference type="EMBL" id="JAULSW010000005">
    <property type="protein sequence ID" value="KAK3381254.1"/>
    <property type="molecule type" value="Genomic_DNA"/>
</dbReference>
<evidence type="ECO:0000313" key="4">
    <source>
        <dbReference type="Proteomes" id="UP001285441"/>
    </source>
</evidence>
<gene>
    <name evidence="3" type="ORF">B0H63DRAFT_560967</name>
</gene>
<evidence type="ECO:0000256" key="1">
    <source>
        <dbReference type="SAM" id="Phobius"/>
    </source>
</evidence>
<keyword evidence="4" id="KW-1185">Reference proteome</keyword>
<name>A0AAE0NGZ5_9PEZI</name>
<feature type="transmembrane region" description="Helical" evidence="1">
    <location>
        <begin position="186"/>
        <end position="209"/>
    </location>
</feature>
<feature type="signal peptide" evidence="2">
    <location>
        <begin position="1"/>
        <end position="32"/>
    </location>
</feature>
<proteinExistence type="predicted"/>
<evidence type="ECO:0000313" key="3">
    <source>
        <dbReference type="EMBL" id="KAK3381254.1"/>
    </source>
</evidence>
<sequence length="353" mass="37777">MAHVHAASSLLSIKTILLLVSVGLSFLHGADGTNKFITPPPAGWTQDYSKNPVYTIGQGLQLEWEMNYTDAALVLWRDKGPTDYTDTNLSSYYWIVSYNELGLAVSSIFYFDCSKQNADENANEAFNSHYFFIVGVETVTVTPTLPGIHSTSSSGLVGTSGITSSIMSGSNGSDVPTNTGISTGQAVGATIGGLAGAMLIATVAVYAIWKQRGARKNAPNNAGLVPESPKEVGGGQVYEMKTSKTFLPIFDQRPMSVKRITPVAAPSYKSLKYNENAIRSLHTSFKLLGSLRNHGPNLRITKKPLFGIGFVSSMVAAFAEGAVCDAEEKTGGARRLPPARHSSYLESYSAIVM</sequence>
<evidence type="ECO:0000256" key="2">
    <source>
        <dbReference type="SAM" id="SignalP"/>
    </source>
</evidence>
<accession>A0AAE0NGZ5</accession>
<keyword evidence="1" id="KW-0812">Transmembrane</keyword>